<dbReference type="SUPFAM" id="SSF160719">
    <property type="entry name" value="gpW/gp25-like"/>
    <property type="match status" value="1"/>
</dbReference>
<dbReference type="Pfam" id="PF10934">
    <property type="entry name" value="Sheath_initiator"/>
    <property type="match status" value="1"/>
</dbReference>
<keyword evidence="2" id="KW-1185">Reference proteome</keyword>
<sequence>MAKFKRRIIADGDTMQAIAQQELGDVSRWVELVRFNDLRHPYIVDTVAEKLKNPSHLVTIGDTLLIEISDNTQDELLAALNRATDFDKEELYALALGKDLDVLPIPKPFGTVGWDNDIFEMKDNERGDVATIRGIENLKQALYMKLITPLGGYLGYPRYGSKVHEYLGRKNTEENAILLDIEIERTLRTDGRVRAVEKVGHVIDGNSYTTTFKIYSIAMEEAFLLALSGELGVSGSLVLTDNFVDNIIR</sequence>
<accession>A0A0E3DFB2</accession>
<evidence type="ECO:0000313" key="2">
    <source>
        <dbReference type="Proteomes" id="UP000033000"/>
    </source>
</evidence>
<reference evidence="1 2" key="1">
    <citation type="journal article" date="2015" name="Arch. Virol.">
        <title>Complete genome sequence and phylogenetic position of the Bacillus cereus group phage JBP901.</title>
        <authorList>
            <person name="Asare P.T."/>
            <person name="Ryu S."/>
            <person name="Kim K.P."/>
        </authorList>
    </citation>
    <scope>NUCLEOTIDE SEQUENCE [LARGE SCALE GENOMIC DNA]</scope>
</reference>
<dbReference type="OrthoDB" id="7416at10239"/>
<proteinExistence type="predicted"/>
<organism evidence="1 2">
    <name type="scientific">Bacillus phage JBP901</name>
    <dbReference type="NCBI Taxonomy" id="1498212"/>
    <lineage>
        <taxon>Viruses</taxon>
        <taxon>Duplodnaviria</taxon>
        <taxon>Heunggongvirae</taxon>
        <taxon>Uroviricota</taxon>
        <taxon>Caudoviricetes</taxon>
        <taxon>Herelleviridae</taxon>
        <taxon>Bastillevirinae</taxon>
        <taxon>Caeruleovirus</taxon>
        <taxon>Caeruleovirus JBP901</taxon>
    </lineage>
</organism>
<dbReference type="Gene3D" id="3.10.450.40">
    <property type="match status" value="1"/>
</dbReference>
<evidence type="ECO:0000313" key="1">
    <source>
        <dbReference type="EMBL" id="AID17882.1"/>
    </source>
</evidence>
<gene>
    <name evidence="1" type="ORF">JBP901_gp170</name>
</gene>
<dbReference type="GeneID" id="24723149"/>
<dbReference type="InterPro" id="IPR020288">
    <property type="entry name" value="Sheath_initiator"/>
</dbReference>
<dbReference type="EMBL" id="KJ676859">
    <property type="protein sequence ID" value="AID17882.1"/>
    <property type="molecule type" value="Genomic_DNA"/>
</dbReference>
<name>A0A0E3DFB2_9CAUD</name>
<dbReference type="RefSeq" id="YP_009149208.1">
    <property type="nucleotide sequence ID" value="NC_027352.1"/>
</dbReference>
<dbReference type="Proteomes" id="UP000033000">
    <property type="component" value="Segment"/>
</dbReference>
<protein>
    <submittedName>
        <fullName evidence="1">Putative baseplate protein II</fullName>
    </submittedName>
</protein>
<dbReference type="KEGG" id="vg:24723149"/>